<evidence type="ECO:0000313" key="3">
    <source>
        <dbReference type="EMBL" id="MED6279772.1"/>
    </source>
</evidence>
<name>A0ABU7DXR5_9TELE</name>
<dbReference type="Pfam" id="PF01331">
    <property type="entry name" value="mRNA_cap_enzyme"/>
    <property type="match status" value="1"/>
</dbReference>
<gene>
    <name evidence="3" type="ORF">CHARACLAT_004092</name>
</gene>
<feature type="domain" description="mRNA capping enzyme adenylation" evidence="2">
    <location>
        <begin position="1"/>
        <end position="125"/>
    </location>
</feature>
<protein>
    <recommendedName>
        <fullName evidence="2">mRNA capping enzyme adenylation domain-containing protein</fullName>
    </recommendedName>
</protein>
<keyword evidence="4" id="KW-1185">Reference proteome</keyword>
<comment type="caution">
    <text evidence="3">The sequence shown here is derived from an EMBL/GenBank/DDBJ whole genome shotgun (WGS) entry which is preliminary data.</text>
</comment>
<evidence type="ECO:0000256" key="1">
    <source>
        <dbReference type="SAM" id="MobiDB-lite"/>
    </source>
</evidence>
<dbReference type="PANTHER" id="PTHR10367:SF17">
    <property type="entry name" value="MRNA-CAPPING ENZYME"/>
    <property type="match status" value="1"/>
</dbReference>
<dbReference type="Gene3D" id="3.30.470.30">
    <property type="entry name" value="DNA ligase/mRNA capping enzyme"/>
    <property type="match status" value="1"/>
</dbReference>
<dbReference type="InterPro" id="IPR001339">
    <property type="entry name" value="mRNA_cap_enzyme_adenylation"/>
</dbReference>
<dbReference type="PANTHER" id="PTHR10367">
    <property type="entry name" value="MRNA-CAPPING ENZYME"/>
    <property type="match status" value="1"/>
</dbReference>
<reference evidence="3 4" key="1">
    <citation type="submission" date="2021-06" db="EMBL/GenBank/DDBJ databases">
        <authorList>
            <person name="Palmer J.M."/>
        </authorList>
    </citation>
    <scope>NUCLEOTIDE SEQUENCE [LARGE SCALE GENOMIC DNA]</scope>
    <source>
        <strain evidence="3 4">CL_MEX2019</strain>
        <tissue evidence="3">Muscle</tissue>
    </source>
</reference>
<accession>A0ABU7DXR5</accession>
<dbReference type="EMBL" id="JAHUTJ010041172">
    <property type="protein sequence ID" value="MED6279772.1"/>
    <property type="molecule type" value="Genomic_DNA"/>
</dbReference>
<dbReference type="SUPFAM" id="SSF56091">
    <property type="entry name" value="DNA ligase/mRNA capping enzyme, catalytic domain"/>
    <property type="match status" value="1"/>
</dbReference>
<feature type="compositionally biased region" description="Low complexity" evidence="1">
    <location>
        <begin position="199"/>
        <end position="210"/>
    </location>
</feature>
<evidence type="ECO:0000313" key="4">
    <source>
        <dbReference type="Proteomes" id="UP001352852"/>
    </source>
</evidence>
<dbReference type="Proteomes" id="UP001352852">
    <property type="component" value="Unassembled WGS sequence"/>
</dbReference>
<feature type="region of interest" description="Disordered" evidence="1">
    <location>
        <begin position="137"/>
        <end position="285"/>
    </location>
</feature>
<organism evidence="3 4">
    <name type="scientific">Characodon lateralis</name>
    <dbReference type="NCBI Taxonomy" id="208331"/>
    <lineage>
        <taxon>Eukaryota</taxon>
        <taxon>Metazoa</taxon>
        <taxon>Chordata</taxon>
        <taxon>Craniata</taxon>
        <taxon>Vertebrata</taxon>
        <taxon>Euteleostomi</taxon>
        <taxon>Actinopterygii</taxon>
        <taxon>Neopterygii</taxon>
        <taxon>Teleostei</taxon>
        <taxon>Neoteleostei</taxon>
        <taxon>Acanthomorphata</taxon>
        <taxon>Ovalentaria</taxon>
        <taxon>Atherinomorphae</taxon>
        <taxon>Cyprinodontiformes</taxon>
        <taxon>Goodeidae</taxon>
        <taxon>Characodon</taxon>
    </lineage>
</organism>
<feature type="non-terminal residue" evidence="3">
    <location>
        <position position="1"/>
    </location>
</feature>
<proteinExistence type="predicted"/>
<evidence type="ECO:0000259" key="2">
    <source>
        <dbReference type="Pfam" id="PF01331"/>
    </source>
</evidence>
<feature type="compositionally biased region" description="Polar residues" evidence="1">
    <location>
        <begin position="225"/>
        <end position="235"/>
    </location>
</feature>
<dbReference type="CDD" id="cd07895">
    <property type="entry name" value="Adenylation_mRNA_capping"/>
    <property type="match status" value="1"/>
</dbReference>
<dbReference type="InterPro" id="IPR051029">
    <property type="entry name" value="mRNA_Capping_Enz/RNA_Phosphat"/>
</dbReference>
<sequence>YMMLISGKNEVYMIDRDNTVFHIANLEFPFRKDLRVHLSKTLLDGEMIIDKVNGQPVPRYLIYDIIKFNGQPVGQCDFNIRLLCIEKEIISPRMEKMKIGQIDKTKEPFSVRNKPFFDIHASRKKCSYYQPFYQKVHGTRPLDPGQIRRRSKPQTSKGPPEHRNPRRTIAGTTVSPPERSRGESQGNHPAATVQKPRGAAAMSPQAPPAAVYARADPTMDPESRNPGTYHSQSRCPTEPWGPGPSKQLPGVSQHTPKHLAPDTKNHKYTGRQRYQPPADSVAGRE</sequence>